<organism evidence="7 8">
    <name type="scientific">Artemia franciscana</name>
    <name type="common">Brine shrimp</name>
    <name type="synonym">Artemia sanfranciscana</name>
    <dbReference type="NCBI Taxonomy" id="6661"/>
    <lineage>
        <taxon>Eukaryota</taxon>
        <taxon>Metazoa</taxon>
        <taxon>Ecdysozoa</taxon>
        <taxon>Arthropoda</taxon>
        <taxon>Crustacea</taxon>
        <taxon>Branchiopoda</taxon>
        <taxon>Anostraca</taxon>
        <taxon>Artemiidae</taxon>
        <taxon>Artemia</taxon>
    </lineage>
</organism>
<feature type="signal peptide" evidence="5">
    <location>
        <begin position="1"/>
        <end position="19"/>
    </location>
</feature>
<keyword evidence="2" id="KW-0863">Zinc-finger</keyword>
<dbReference type="SMART" id="SM01328">
    <property type="entry name" value="zf-3CxxC"/>
    <property type="match status" value="1"/>
</dbReference>
<evidence type="ECO:0000313" key="7">
    <source>
        <dbReference type="EMBL" id="KAK2725806.1"/>
    </source>
</evidence>
<gene>
    <name evidence="7" type="ORF">QYM36_000328</name>
</gene>
<dbReference type="GO" id="GO:0008270">
    <property type="term" value="F:zinc ion binding"/>
    <property type="evidence" value="ECO:0007669"/>
    <property type="project" value="UniProtKB-KW"/>
</dbReference>
<feature type="region of interest" description="Disordered" evidence="4">
    <location>
        <begin position="34"/>
        <end position="62"/>
    </location>
</feature>
<evidence type="ECO:0000256" key="2">
    <source>
        <dbReference type="ARBA" id="ARBA00022771"/>
    </source>
</evidence>
<dbReference type="Pfam" id="PF23490">
    <property type="entry name" value="ZCCHC24_C"/>
    <property type="match status" value="1"/>
</dbReference>
<reference evidence="7" key="1">
    <citation type="submission" date="2023-07" db="EMBL/GenBank/DDBJ databases">
        <title>Chromosome-level genome assembly of Artemia franciscana.</title>
        <authorList>
            <person name="Jo E."/>
        </authorList>
    </citation>
    <scope>NUCLEOTIDE SEQUENCE</scope>
    <source>
        <tissue evidence="7">Whole body</tissue>
    </source>
</reference>
<feature type="domain" description="3CxxC-type" evidence="6">
    <location>
        <begin position="152"/>
        <end position="220"/>
    </location>
</feature>
<evidence type="ECO:0000256" key="4">
    <source>
        <dbReference type="SAM" id="MobiDB-lite"/>
    </source>
</evidence>
<evidence type="ECO:0000313" key="8">
    <source>
        <dbReference type="Proteomes" id="UP001187531"/>
    </source>
</evidence>
<dbReference type="AlphaFoldDB" id="A0AA88IL62"/>
<keyword evidence="5" id="KW-0732">Signal</keyword>
<dbReference type="InterPro" id="IPR033446">
    <property type="entry name" value="ZCCHC24_Znf-3CxxC"/>
</dbReference>
<dbReference type="InterPro" id="IPR057809">
    <property type="entry name" value="ZCCHC24_C"/>
</dbReference>
<feature type="chain" id="PRO_5041668059" description="3CxxC-type domain-containing protein" evidence="5">
    <location>
        <begin position="20"/>
        <end position="228"/>
    </location>
</feature>
<name>A0AA88IL62_ARTSF</name>
<keyword evidence="1" id="KW-0479">Metal-binding</keyword>
<comment type="caution">
    <text evidence="7">The sequence shown here is derived from an EMBL/GenBank/DDBJ whole genome shotgun (WGS) entry which is preliminary data.</text>
</comment>
<accession>A0AA88IL62</accession>
<feature type="compositionally biased region" description="Low complexity" evidence="4">
    <location>
        <begin position="42"/>
        <end position="62"/>
    </location>
</feature>
<dbReference type="EMBL" id="JAVRJZ010000002">
    <property type="protein sequence ID" value="KAK2725806.1"/>
    <property type="molecule type" value="Genomic_DNA"/>
</dbReference>
<dbReference type="Pfam" id="PF17180">
    <property type="entry name" value="Zn_ribbon_3CxxC_2"/>
    <property type="match status" value="1"/>
</dbReference>
<dbReference type="Proteomes" id="UP001187531">
    <property type="component" value="Unassembled WGS sequence"/>
</dbReference>
<sequence>MLLAVPLVFLFEFNDLYVALDFNRVLLDMGNEISNTRNATDSGNSSNTNRRNSSNAGTSTTTGTNDWNLGSIVVAAGAAAAAVYVGSKLLSELTENQPECETKTASETTNDMCNCQNPKFQMDYGHEEESKYHPHSDRSKSQNLTPYQGKNRSFGEYKCLNCGRKWMSATSWANYGQDCTPCETKVYPCKQRPLNKPDGLDVSDPSKPHLKDQCEKCQALGYNCRRKY</sequence>
<feature type="compositionally biased region" description="Basic and acidic residues" evidence="4">
    <location>
        <begin position="126"/>
        <end position="140"/>
    </location>
</feature>
<keyword evidence="3" id="KW-0862">Zinc</keyword>
<keyword evidence="8" id="KW-1185">Reference proteome</keyword>
<evidence type="ECO:0000256" key="1">
    <source>
        <dbReference type="ARBA" id="ARBA00022723"/>
    </source>
</evidence>
<protein>
    <recommendedName>
        <fullName evidence="6">3CxxC-type domain-containing protein</fullName>
    </recommendedName>
</protein>
<proteinExistence type="predicted"/>
<feature type="region of interest" description="Disordered" evidence="4">
    <location>
        <begin position="126"/>
        <end position="149"/>
    </location>
</feature>
<evidence type="ECO:0000259" key="6">
    <source>
        <dbReference type="SMART" id="SM01328"/>
    </source>
</evidence>
<evidence type="ECO:0000256" key="3">
    <source>
        <dbReference type="ARBA" id="ARBA00022833"/>
    </source>
</evidence>
<dbReference type="InterPro" id="IPR027377">
    <property type="entry name" value="ZAR1/RTP1-5-like_Znf-3CxxC"/>
</dbReference>
<evidence type="ECO:0000256" key="5">
    <source>
        <dbReference type="SAM" id="SignalP"/>
    </source>
</evidence>